<keyword evidence="1" id="KW-0472">Membrane</keyword>
<feature type="transmembrane region" description="Helical" evidence="1">
    <location>
        <begin position="12"/>
        <end position="36"/>
    </location>
</feature>
<evidence type="ECO:0000256" key="1">
    <source>
        <dbReference type="SAM" id="Phobius"/>
    </source>
</evidence>
<name>A0A1F7X323_9BACT</name>
<organism evidence="2 3">
    <name type="scientific">Candidatus Woesebacteria bacterium RBG_13_34_9</name>
    <dbReference type="NCBI Taxonomy" id="1802477"/>
    <lineage>
        <taxon>Bacteria</taxon>
        <taxon>Candidatus Woeseibacteriota</taxon>
    </lineage>
</organism>
<keyword evidence="1" id="KW-0812">Transmembrane</keyword>
<evidence type="ECO:0000313" key="2">
    <source>
        <dbReference type="EMBL" id="OGM09482.1"/>
    </source>
</evidence>
<protein>
    <submittedName>
        <fullName evidence="2">Uncharacterized protein</fullName>
    </submittedName>
</protein>
<sequence>MEKRKPRKSSVQFNFIFLIFFIFFLLSFATLIYGILNSNKSLKENNEISEKDKDVEIEVDEESLSKYFEKTNTSNTKMEADKYILNDPFLNQCLDSSGDNLPSINANTVCLR</sequence>
<evidence type="ECO:0000313" key="3">
    <source>
        <dbReference type="Proteomes" id="UP000179219"/>
    </source>
</evidence>
<dbReference type="AlphaFoldDB" id="A0A1F7X323"/>
<keyword evidence="1" id="KW-1133">Transmembrane helix</keyword>
<accession>A0A1F7X323</accession>
<reference evidence="2 3" key="1">
    <citation type="journal article" date="2016" name="Nat. Commun.">
        <title>Thousands of microbial genomes shed light on interconnected biogeochemical processes in an aquifer system.</title>
        <authorList>
            <person name="Anantharaman K."/>
            <person name="Brown C.T."/>
            <person name="Hug L.A."/>
            <person name="Sharon I."/>
            <person name="Castelle C.J."/>
            <person name="Probst A.J."/>
            <person name="Thomas B.C."/>
            <person name="Singh A."/>
            <person name="Wilkins M.J."/>
            <person name="Karaoz U."/>
            <person name="Brodie E.L."/>
            <person name="Williams K.H."/>
            <person name="Hubbard S.S."/>
            <person name="Banfield J.F."/>
        </authorList>
    </citation>
    <scope>NUCLEOTIDE SEQUENCE [LARGE SCALE GENOMIC DNA]</scope>
</reference>
<dbReference type="Proteomes" id="UP000179219">
    <property type="component" value="Unassembled WGS sequence"/>
</dbReference>
<comment type="caution">
    <text evidence="2">The sequence shown here is derived from an EMBL/GenBank/DDBJ whole genome shotgun (WGS) entry which is preliminary data.</text>
</comment>
<gene>
    <name evidence="2" type="ORF">A2159_00945</name>
</gene>
<proteinExistence type="predicted"/>
<dbReference type="EMBL" id="MGFP01000023">
    <property type="protein sequence ID" value="OGM09482.1"/>
    <property type="molecule type" value="Genomic_DNA"/>
</dbReference>